<gene>
    <name evidence="1" type="ORF">EJB05_04429</name>
</gene>
<proteinExistence type="predicted"/>
<evidence type="ECO:0000313" key="2">
    <source>
        <dbReference type="Proteomes" id="UP000324897"/>
    </source>
</evidence>
<protein>
    <submittedName>
        <fullName evidence="1">Uncharacterized protein</fullName>
    </submittedName>
</protein>
<reference evidence="1 2" key="1">
    <citation type="journal article" date="2019" name="Sci. Rep.">
        <title>A high-quality genome of Eragrostis curvula grass provides insights into Poaceae evolution and supports new strategies to enhance forage quality.</title>
        <authorList>
            <person name="Carballo J."/>
            <person name="Santos B.A.C.M."/>
            <person name="Zappacosta D."/>
            <person name="Garbus I."/>
            <person name="Selva J.P."/>
            <person name="Gallo C.A."/>
            <person name="Diaz A."/>
            <person name="Albertini E."/>
            <person name="Caccamo M."/>
            <person name="Echenique V."/>
        </authorList>
    </citation>
    <scope>NUCLEOTIDE SEQUENCE [LARGE SCALE GENOMIC DNA]</scope>
    <source>
        <strain evidence="2">cv. Victoria</strain>
        <tissue evidence="1">Leaf</tissue>
    </source>
</reference>
<dbReference type="EMBL" id="RWGY01000004">
    <property type="protein sequence ID" value="TVU44965.1"/>
    <property type="molecule type" value="Genomic_DNA"/>
</dbReference>
<evidence type="ECO:0000313" key="1">
    <source>
        <dbReference type="EMBL" id="TVU44965.1"/>
    </source>
</evidence>
<sequence length="113" mass="12015">MAPDGDRTDISKLGGGLPAAMLGRIEEMVVSKKIRWVVADVSMSWVLELVAKAGADERGVVTKEEIMDKVARLLGDEGIKARVLSLKKAACASVGDGGSSHRDLLKLVNLLTE</sequence>
<dbReference type="Gramene" id="TVU44965">
    <property type="protein sequence ID" value="TVU44965"/>
    <property type="gene ID" value="EJB05_04429"/>
</dbReference>
<organism evidence="1 2">
    <name type="scientific">Eragrostis curvula</name>
    <name type="common">weeping love grass</name>
    <dbReference type="NCBI Taxonomy" id="38414"/>
    <lineage>
        <taxon>Eukaryota</taxon>
        <taxon>Viridiplantae</taxon>
        <taxon>Streptophyta</taxon>
        <taxon>Embryophyta</taxon>
        <taxon>Tracheophyta</taxon>
        <taxon>Spermatophyta</taxon>
        <taxon>Magnoliopsida</taxon>
        <taxon>Liliopsida</taxon>
        <taxon>Poales</taxon>
        <taxon>Poaceae</taxon>
        <taxon>PACMAD clade</taxon>
        <taxon>Chloridoideae</taxon>
        <taxon>Eragrostideae</taxon>
        <taxon>Eragrostidinae</taxon>
        <taxon>Eragrostis</taxon>
    </lineage>
</organism>
<dbReference type="Gene3D" id="3.40.50.2000">
    <property type="entry name" value="Glycogen Phosphorylase B"/>
    <property type="match status" value="2"/>
</dbReference>
<accession>A0A5J9WAR3</accession>
<name>A0A5J9WAR3_9POAL</name>
<dbReference type="OrthoDB" id="5835829at2759"/>
<dbReference type="AlphaFoldDB" id="A0A5J9WAR3"/>
<feature type="non-terminal residue" evidence="1">
    <location>
        <position position="1"/>
    </location>
</feature>
<keyword evidence="2" id="KW-1185">Reference proteome</keyword>
<dbReference type="SUPFAM" id="SSF53756">
    <property type="entry name" value="UDP-Glycosyltransferase/glycogen phosphorylase"/>
    <property type="match status" value="1"/>
</dbReference>
<comment type="caution">
    <text evidence="1">The sequence shown here is derived from an EMBL/GenBank/DDBJ whole genome shotgun (WGS) entry which is preliminary data.</text>
</comment>
<dbReference type="Proteomes" id="UP000324897">
    <property type="component" value="Chromosome 5"/>
</dbReference>